<evidence type="ECO:0000313" key="3">
    <source>
        <dbReference type="Proteomes" id="UP000318538"/>
    </source>
</evidence>
<proteinExistence type="predicted"/>
<accession>A0A517NLM4</accession>
<dbReference type="AlphaFoldDB" id="A0A517NLM4"/>
<organism evidence="2 3">
    <name type="scientific">Rubripirellula lacrimiformis</name>
    <dbReference type="NCBI Taxonomy" id="1930273"/>
    <lineage>
        <taxon>Bacteria</taxon>
        <taxon>Pseudomonadati</taxon>
        <taxon>Planctomycetota</taxon>
        <taxon>Planctomycetia</taxon>
        <taxon>Pirellulales</taxon>
        <taxon>Pirellulaceae</taxon>
        <taxon>Rubripirellula</taxon>
    </lineage>
</organism>
<evidence type="ECO:0000313" key="2">
    <source>
        <dbReference type="EMBL" id="QDT08028.1"/>
    </source>
</evidence>
<feature type="compositionally biased region" description="Basic and acidic residues" evidence="1">
    <location>
        <begin position="1"/>
        <end position="18"/>
    </location>
</feature>
<feature type="compositionally biased region" description="Polar residues" evidence="1">
    <location>
        <begin position="56"/>
        <end position="68"/>
    </location>
</feature>
<feature type="region of interest" description="Disordered" evidence="1">
    <location>
        <begin position="1"/>
        <end position="20"/>
    </location>
</feature>
<dbReference type="Proteomes" id="UP000318538">
    <property type="component" value="Chromosome"/>
</dbReference>
<reference evidence="2 3" key="1">
    <citation type="submission" date="2019-02" db="EMBL/GenBank/DDBJ databases">
        <title>Deep-cultivation of Planctomycetes and their phenomic and genomic characterization uncovers novel biology.</title>
        <authorList>
            <person name="Wiegand S."/>
            <person name="Jogler M."/>
            <person name="Boedeker C."/>
            <person name="Pinto D."/>
            <person name="Vollmers J."/>
            <person name="Rivas-Marin E."/>
            <person name="Kohn T."/>
            <person name="Peeters S.H."/>
            <person name="Heuer A."/>
            <person name="Rast P."/>
            <person name="Oberbeckmann S."/>
            <person name="Bunk B."/>
            <person name="Jeske O."/>
            <person name="Meyerdierks A."/>
            <person name="Storesund J.E."/>
            <person name="Kallscheuer N."/>
            <person name="Luecker S."/>
            <person name="Lage O.M."/>
            <person name="Pohl T."/>
            <person name="Merkel B.J."/>
            <person name="Hornburger P."/>
            <person name="Mueller R.-W."/>
            <person name="Bruemmer F."/>
            <person name="Labrenz M."/>
            <person name="Spormann A.M."/>
            <person name="Op den Camp H."/>
            <person name="Overmann J."/>
            <person name="Amann R."/>
            <person name="Jetten M.S.M."/>
            <person name="Mascher T."/>
            <person name="Medema M.H."/>
            <person name="Devos D.P."/>
            <person name="Kaster A.-K."/>
            <person name="Ovreas L."/>
            <person name="Rohde M."/>
            <person name="Galperin M.Y."/>
            <person name="Jogler C."/>
        </authorList>
    </citation>
    <scope>NUCLEOTIDE SEQUENCE [LARGE SCALE GENOMIC DNA]</scope>
    <source>
        <strain evidence="2 3">K22_7</strain>
    </source>
</reference>
<keyword evidence="3" id="KW-1185">Reference proteome</keyword>
<sequence length="243" mass="26923">MTVFVDVDRRSPKWDPPKRNRPLHCVESDLPGQIQIAAIHRCSTTSTSDRTFTARSLRSRTGGQSIQPGNRYRRSSGVRRYRIRSVQPVRLGRLGTDRKYTGSSHGWPALVRNLSSRNASFLAAIRPRNAGLRTHGSVTAPPSRDFWASRFTVPVIQASPKSWRRRLAGRQNFSFTTRVSFLTTPIACVGRSVAIAIAGWGMRVWAPRLHGSSIDCVSAGSLGGDNFCTPAGIHRRPFSSNLL</sequence>
<name>A0A517NLM4_9BACT</name>
<dbReference type="EMBL" id="CP036525">
    <property type="protein sequence ID" value="QDT08028.1"/>
    <property type="molecule type" value="Genomic_DNA"/>
</dbReference>
<protein>
    <submittedName>
        <fullName evidence="2">Uncharacterized protein</fullName>
    </submittedName>
</protein>
<gene>
    <name evidence="2" type="ORF">K227x_64580</name>
</gene>
<evidence type="ECO:0000256" key="1">
    <source>
        <dbReference type="SAM" id="MobiDB-lite"/>
    </source>
</evidence>
<dbReference type="KEGG" id="rlc:K227x_64580"/>
<feature type="region of interest" description="Disordered" evidence="1">
    <location>
        <begin position="56"/>
        <end position="77"/>
    </location>
</feature>